<organism evidence="1 2">
    <name type="scientific">Aquincola tertiaricarbonis</name>
    <dbReference type="NCBI Taxonomy" id="391953"/>
    <lineage>
        <taxon>Bacteria</taxon>
        <taxon>Pseudomonadati</taxon>
        <taxon>Pseudomonadota</taxon>
        <taxon>Betaproteobacteria</taxon>
        <taxon>Burkholderiales</taxon>
        <taxon>Sphaerotilaceae</taxon>
        <taxon>Aquincola</taxon>
    </lineage>
</organism>
<proteinExistence type="predicted"/>
<reference evidence="1" key="1">
    <citation type="submission" date="2022-05" db="EMBL/GenBank/DDBJ databases">
        <title>An RpoN-dependent PEP-CTERM gene is involved in floc formation of an Aquincola tertiaricarbonis strain.</title>
        <authorList>
            <person name="Qiu D."/>
            <person name="Xia M."/>
        </authorList>
    </citation>
    <scope>NUCLEOTIDE SEQUENCE</scope>
    <source>
        <strain evidence="1">RN12</strain>
    </source>
</reference>
<protein>
    <submittedName>
        <fullName evidence="1">NlpC/P60 family protein</fullName>
    </submittedName>
</protein>
<keyword evidence="2" id="KW-1185">Reference proteome</keyword>
<dbReference type="InterPro" id="IPR038765">
    <property type="entry name" value="Papain-like_cys_pep_sf"/>
</dbReference>
<evidence type="ECO:0000313" key="2">
    <source>
        <dbReference type="Proteomes" id="UP001056201"/>
    </source>
</evidence>
<dbReference type="EMBL" id="CP097636">
    <property type="protein sequence ID" value="URI08775.1"/>
    <property type="molecule type" value="Genomic_DNA"/>
</dbReference>
<sequence>MEQHLLSPDEFVRRIVGTPWCRWRADWEAVDCYGLIVLWHREVLSLDLGPVPQCDIAEGFASATGWTECELQAGATCFMAWREGAPTHCGVVLDGARVLHAEGSVDHPGNVRVSRLSAVERVYGALRFYRYAAC</sequence>
<dbReference type="SUPFAM" id="SSF54001">
    <property type="entry name" value="Cysteine proteinases"/>
    <property type="match status" value="1"/>
</dbReference>
<gene>
    <name evidence="1" type="ORF">MW290_24675</name>
</gene>
<evidence type="ECO:0000313" key="1">
    <source>
        <dbReference type="EMBL" id="URI08775.1"/>
    </source>
</evidence>
<dbReference type="Gene3D" id="3.90.1720.10">
    <property type="entry name" value="endopeptidase domain like (from Nostoc punctiforme)"/>
    <property type="match status" value="1"/>
</dbReference>
<dbReference type="RefSeq" id="WP_250196995.1">
    <property type="nucleotide sequence ID" value="NZ_CP097636.1"/>
</dbReference>
<name>A0ABY4S9A5_AQUTE</name>
<accession>A0ABY4S9A5</accession>
<dbReference type="Proteomes" id="UP001056201">
    <property type="component" value="Chromosome 2"/>
</dbReference>